<dbReference type="InterPro" id="IPR017946">
    <property type="entry name" value="PLC-like_Pdiesterase_TIM-brl"/>
</dbReference>
<dbReference type="EMBL" id="JACBZD010000001">
    <property type="protein sequence ID" value="NYI04044.1"/>
    <property type="molecule type" value="Genomic_DNA"/>
</dbReference>
<proteinExistence type="inferred from homology"/>
<evidence type="ECO:0000256" key="7">
    <source>
        <dbReference type="SAM" id="SignalP"/>
    </source>
</evidence>
<evidence type="ECO:0000313" key="9">
    <source>
        <dbReference type="EMBL" id="NYI04044.1"/>
    </source>
</evidence>
<keyword evidence="3 7" id="KW-0732">Signal</keyword>
<evidence type="ECO:0000256" key="6">
    <source>
        <dbReference type="ARBA" id="ARBA00047512"/>
    </source>
</evidence>
<feature type="chain" id="PRO_5032434295" description="glycerophosphodiester phosphodiesterase" evidence="7">
    <location>
        <begin position="31"/>
        <end position="379"/>
    </location>
</feature>
<protein>
    <recommendedName>
        <fullName evidence="2">glycerophosphodiester phosphodiesterase</fullName>
        <ecNumber evidence="2">3.1.4.46</ecNumber>
    </recommendedName>
</protein>
<dbReference type="CDD" id="cd08602">
    <property type="entry name" value="GDPD_ScGlpQ1_like"/>
    <property type="match status" value="1"/>
</dbReference>
<dbReference type="RefSeq" id="WP_179813011.1">
    <property type="nucleotide sequence ID" value="NZ_JACBZD010000001.1"/>
</dbReference>
<dbReference type="Proteomes" id="UP000567795">
    <property type="component" value="Unassembled WGS sequence"/>
</dbReference>
<organism evidence="9 10">
    <name type="scientific">Allostreptomyces psammosilenae</name>
    <dbReference type="NCBI Taxonomy" id="1892865"/>
    <lineage>
        <taxon>Bacteria</taxon>
        <taxon>Bacillati</taxon>
        <taxon>Actinomycetota</taxon>
        <taxon>Actinomycetes</taxon>
        <taxon>Kitasatosporales</taxon>
        <taxon>Streptomycetaceae</taxon>
        <taxon>Allostreptomyces</taxon>
    </lineage>
</organism>
<name>A0A852ZTC8_9ACTN</name>
<keyword evidence="4" id="KW-0319">Glycerol metabolism</keyword>
<accession>A0A852ZTC8</accession>
<dbReference type="AlphaFoldDB" id="A0A852ZTC8"/>
<evidence type="ECO:0000256" key="2">
    <source>
        <dbReference type="ARBA" id="ARBA00012247"/>
    </source>
</evidence>
<reference evidence="9 10" key="1">
    <citation type="submission" date="2020-07" db="EMBL/GenBank/DDBJ databases">
        <title>Sequencing the genomes of 1000 actinobacteria strains.</title>
        <authorList>
            <person name="Klenk H.-P."/>
        </authorList>
    </citation>
    <scope>NUCLEOTIDE SEQUENCE [LARGE SCALE GENOMIC DNA]</scope>
    <source>
        <strain evidence="9 10">DSM 42178</strain>
    </source>
</reference>
<evidence type="ECO:0000256" key="1">
    <source>
        <dbReference type="ARBA" id="ARBA00007277"/>
    </source>
</evidence>
<evidence type="ECO:0000256" key="5">
    <source>
        <dbReference type="ARBA" id="ARBA00022801"/>
    </source>
</evidence>
<evidence type="ECO:0000313" key="10">
    <source>
        <dbReference type="Proteomes" id="UP000567795"/>
    </source>
</evidence>
<feature type="signal peptide" evidence="7">
    <location>
        <begin position="1"/>
        <end position="30"/>
    </location>
</feature>
<comment type="caution">
    <text evidence="9">The sequence shown here is derived from an EMBL/GenBank/DDBJ whole genome shotgun (WGS) entry which is preliminary data.</text>
</comment>
<feature type="domain" description="GP-PDE" evidence="8">
    <location>
        <begin position="49"/>
        <end position="374"/>
    </location>
</feature>
<evidence type="ECO:0000256" key="4">
    <source>
        <dbReference type="ARBA" id="ARBA00022798"/>
    </source>
</evidence>
<dbReference type="InterPro" id="IPR030395">
    <property type="entry name" value="GP_PDE_dom"/>
</dbReference>
<comment type="catalytic activity">
    <reaction evidence="6">
        <text>a sn-glycero-3-phosphodiester + H2O = an alcohol + sn-glycerol 3-phosphate + H(+)</text>
        <dbReference type="Rhea" id="RHEA:12969"/>
        <dbReference type="ChEBI" id="CHEBI:15377"/>
        <dbReference type="ChEBI" id="CHEBI:15378"/>
        <dbReference type="ChEBI" id="CHEBI:30879"/>
        <dbReference type="ChEBI" id="CHEBI:57597"/>
        <dbReference type="ChEBI" id="CHEBI:83408"/>
        <dbReference type="EC" id="3.1.4.46"/>
    </reaction>
</comment>
<keyword evidence="10" id="KW-1185">Reference proteome</keyword>
<evidence type="ECO:0000259" key="8">
    <source>
        <dbReference type="PROSITE" id="PS51704"/>
    </source>
</evidence>
<sequence length="379" mass="41257">MRRLSSRTLAGSFAALAVVGLAVTAPRAGAAPAPAAEAARSAHGEQPAFEVIAHRGASGYRPEHTLAAYELAIGMGADVIEPDLVATRDGQLVVRHENEISGTTDVADHPEFADRKRTKVIDGTEVTGWFTEDFTLAELKTLRAKERLPQLRQENTLYDGLYEIPTLQEVIDLARRASRETGRTIGIAPEMKHPTYFRGIGLGLEERVAQVLRANNWDDRNDPVVVQSFEAGALQRLNRMVQVDLAMLLSNSGRPYDFVVSGDPRSYADLATPRGLDWIAGFADAIGPEQRLIAPWGADGTVGAPTTLVADAHREKLEVYVWTVRNENNFLPPSLRSGSDPAAYGDVWPLYELYVEQGVDGVFADQPDTAVAARELFAG</sequence>
<dbReference type="PROSITE" id="PS51704">
    <property type="entry name" value="GP_PDE"/>
    <property type="match status" value="1"/>
</dbReference>
<dbReference type="GO" id="GO:0006629">
    <property type="term" value="P:lipid metabolic process"/>
    <property type="evidence" value="ECO:0007669"/>
    <property type="project" value="InterPro"/>
</dbReference>
<dbReference type="GO" id="GO:0042597">
    <property type="term" value="C:periplasmic space"/>
    <property type="evidence" value="ECO:0007669"/>
    <property type="project" value="TreeGrafter"/>
</dbReference>
<dbReference type="PANTHER" id="PTHR43620">
    <property type="entry name" value="GLYCEROPHOSPHORYL DIESTER PHOSPHODIESTERASE"/>
    <property type="match status" value="1"/>
</dbReference>
<dbReference type="Gene3D" id="3.20.20.190">
    <property type="entry name" value="Phosphatidylinositol (PI) phosphodiesterase"/>
    <property type="match status" value="1"/>
</dbReference>
<gene>
    <name evidence="9" type="ORF">FHU37_000987</name>
</gene>
<dbReference type="GO" id="GO:0008889">
    <property type="term" value="F:glycerophosphodiester phosphodiesterase activity"/>
    <property type="evidence" value="ECO:0007669"/>
    <property type="project" value="UniProtKB-EC"/>
</dbReference>
<evidence type="ECO:0000256" key="3">
    <source>
        <dbReference type="ARBA" id="ARBA00022729"/>
    </source>
</evidence>
<dbReference type="GO" id="GO:0006071">
    <property type="term" value="P:glycerol metabolic process"/>
    <property type="evidence" value="ECO:0007669"/>
    <property type="project" value="UniProtKB-KW"/>
</dbReference>
<dbReference type="PANTHER" id="PTHR43620:SF7">
    <property type="entry name" value="GLYCEROPHOSPHODIESTER PHOSPHODIESTERASE GDPD5-RELATED"/>
    <property type="match status" value="1"/>
</dbReference>
<dbReference type="Pfam" id="PF03009">
    <property type="entry name" value="GDPD"/>
    <property type="match status" value="1"/>
</dbReference>
<dbReference type="SUPFAM" id="SSF51695">
    <property type="entry name" value="PLC-like phosphodiesterases"/>
    <property type="match status" value="1"/>
</dbReference>
<keyword evidence="5 9" id="KW-0378">Hydrolase</keyword>
<comment type="similarity">
    <text evidence="1">Belongs to the glycerophosphoryl diester phosphodiesterase family.</text>
</comment>
<dbReference type="EC" id="3.1.4.46" evidence="2"/>